<keyword evidence="2" id="KW-1185">Reference proteome</keyword>
<dbReference type="Proteomes" id="UP000204221">
    <property type="component" value="Chromosome"/>
</dbReference>
<dbReference type="KEGG" id="ahg:AHOG_10070"/>
<name>A0A221W1I8_9PSEU</name>
<dbReference type="OrthoDB" id="3256236at2"/>
<dbReference type="AlphaFoldDB" id="A0A221W1I8"/>
<evidence type="ECO:0000313" key="2">
    <source>
        <dbReference type="Proteomes" id="UP000204221"/>
    </source>
</evidence>
<dbReference type="RefSeq" id="WP_093941128.1">
    <property type="nucleotide sequence ID" value="NZ_CP022521.1"/>
</dbReference>
<dbReference type="Pfam" id="PF08808">
    <property type="entry name" value="RES"/>
    <property type="match status" value="1"/>
</dbReference>
<protein>
    <submittedName>
        <fullName evidence="1">RES domain protein</fullName>
    </submittedName>
</protein>
<sequence length="219" mass="24298">MARLPQPPEPDVLRAMLRETEDVVAVHQATRLVRVFTTGGRHRQQWDTFRRFGPLAHARFDPHPVTDGDAPTPAQADDGVLYFGLSVRTSIAEVFQAASIVDRRTRAPHLVVLRPVRPLRLLDIAGLWPTRAGASQAISSGPKDRTQAWARVIREAYPRLDGLWYRSSMDSGSPAVCLWDPPSGSALPESPDVLLPLDHPGLDLPLGRICEQLHYTLLD</sequence>
<dbReference type="EMBL" id="CP022521">
    <property type="protein sequence ID" value="ASO19657.1"/>
    <property type="molecule type" value="Genomic_DNA"/>
</dbReference>
<accession>A0A221W1I8</accession>
<organism evidence="1 2">
    <name type="scientific">Actinoalloteichus hoggarensis</name>
    <dbReference type="NCBI Taxonomy" id="1470176"/>
    <lineage>
        <taxon>Bacteria</taxon>
        <taxon>Bacillati</taxon>
        <taxon>Actinomycetota</taxon>
        <taxon>Actinomycetes</taxon>
        <taxon>Pseudonocardiales</taxon>
        <taxon>Pseudonocardiaceae</taxon>
        <taxon>Actinoalloteichus</taxon>
    </lineage>
</organism>
<dbReference type="InterPro" id="IPR014914">
    <property type="entry name" value="RES_dom"/>
</dbReference>
<gene>
    <name evidence="1" type="ORF">AHOG_10070</name>
</gene>
<proteinExistence type="predicted"/>
<dbReference type="SMART" id="SM00953">
    <property type="entry name" value="RES"/>
    <property type="match status" value="1"/>
</dbReference>
<evidence type="ECO:0000313" key="1">
    <source>
        <dbReference type="EMBL" id="ASO19657.1"/>
    </source>
</evidence>
<reference evidence="1 2" key="1">
    <citation type="submission" date="2017-07" db="EMBL/GenBank/DDBJ databases">
        <title>Complete genome sequence of Actinoalloteichus hoggarensis DSM 45943, type strain of Actinoalloteichus hoggarensis.</title>
        <authorList>
            <person name="Ruckert C."/>
            <person name="Nouioui I."/>
            <person name="Willmese J."/>
            <person name="van Wezel G."/>
            <person name="Klenk H.-P."/>
            <person name="Kalinowski J."/>
            <person name="Zotchev S.B."/>
        </authorList>
    </citation>
    <scope>NUCLEOTIDE SEQUENCE [LARGE SCALE GENOMIC DNA]</scope>
    <source>
        <strain evidence="1 2">DSM 45943</strain>
    </source>
</reference>